<keyword evidence="3" id="KW-0804">Transcription</keyword>
<dbReference type="PANTHER" id="PTHR13946">
    <property type="entry name" value="DNA-DIRECTED RNA POLYMERASE I,II,III"/>
    <property type="match status" value="1"/>
</dbReference>
<dbReference type="OrthoDB" id="510325at2759"/>
<evidence type="ECO:0000313" key="8">
    <source>
        <dbReference type="EMBL" id="VBB26836.1"/>
    </source>
</evidence>
<dbReference type="InterPro" id="IPR009025">
    <property type="entry name" value="RBP11-like_dimer"/>
</dbReference>
<dbReference type="InterPro" id="IPR022905">
    <property type="entry name" value="Rpo11-like"/>
</dbReference>
<dbReference type="CDD" id="cd07029">
    <property type="entry name" value="RNAP_I_III_AC19"/>
    <property type="match status" value="1"/>
</dbReference>
<dbReference type="GO" id="GO:0005736">
    <property type="term" value="C:RNA polymerase I complex"/>
    <property type="evidence" value="ECO:0007669"/>
    <property type="project" value="TreeGrafter"/>
</dbReference>
<proteinExistence type="inferred from homology"/>
<keyword evidence="4" id="KW-0539">Nucleus</keyword>
<comment type="similarity">
    <text evidence="5">Belongs to the archaeal Rpo11/eukaryotic RPB11/RPC19 RNA polymerase subunit family.</text>
</comment>
<evidence type="ECO:0000256" key="6">
    <source>
        <dbReference type="ARBA" id="ARBA00031757"/>
    </source>
</evidence>
<comment type="subcellular location">
    <subcellularLocation>
        <location evidence="1">Nucleus</location>
    </subcellularLocation>
</comment>
<evidence type="ECO:0000313" key="9">
    <source>
        <dbReference type="Proteomes" id="UP000276991"/>
    </source>
</evidence>
<dbReference type="InterPro" id="IPR008193">
    <property type="entry name" value="RNA_pol_Rpb11_13-16kDa_CS"/>
</dbReference>
<name>A0A498S0V0_ACAVI</name>
<dbReference type="PANTHER" id="PTHR13946:SF28">
    <property type="entry name" value="DNA-DIRECTED RNA POLYMERASES I AND III SUBUNIT RPAC2"/>
    <property type="match status" value="1"/>
</dbReference>
<dbReference type="GO" id="GO:0046983">
    <property type="term" value="F:protein dimerization activity"/>
    <property type="evidence" value="ECO:0007669"/>
    <property type="project" value="InterPro"/>
</dbReference>
<dbReference type="GO" id="GO:0006383">
    <property type="term" value="P:transcription by RNA polymerase III"/>
    <property type="evidence" value="ECO:0007669"/>
    <property type="project" value="TreeGrafter"/>
</dbReference>
<evidence type="ECO:0000256" key="5">
    <source>
        <dbReference type="ARBA" id="ARBA00025751"/>
    </source>
</evidence>
<dbReference type="GO" id="GO:0005666">
    <property type="term" value="C:RNA polymerase III complex"/>
    <property type="evidence" value="ECO:0007669"/>
    <property type="project" value="TreeGrafter"/>
</dbReference>
<dbReference type="STRING" id="6277.A0A498S0V0"/>
<dbReference type="InterPro" id="IPR033898">
    <property type="entry name" value="RNAP_AC19"/>
</dbReference>
<dbReference type="HAMAP" id="MF_00261">
    <property type="entry name" value="RNApol_arch_Rpo11"/>
    <property type="match status" value="1"/>
</dbReference>
<dbReference type="GO" id="GO:0003677">
    <property type="term" value="F:DNA binding"/>
    <property type="evidence" value="ECO:0007669"/>
    <property type="project" value="InterPro"/>
</dbReference>
<dbReference type="Pfam" id="PF13656">
    <property type="entry name" value="RNA_pol_L_2"/>
    <property type="match status" value="1"/>
</dbReference>
<dbReference type="PROSITE" id="PS01154">
    <property type="entry name" value="RNA_POL_L_13KD"/>
    <property type="match status" value="1"/>
</dbReference>
<dbReference type="EMBL" id="UPTC01000149">
    <property type="protein sequence ID" value="VBB26836.1"/>
    <property type="molecule type" value="Genomic_DNA"/>
</dbReference>
<protein>
    <recommendedName>
        <fullName evidence="6">DNA-directed RNA polymerase I subunit D</fullName>
    </recommendedName>
</protein>
<evidence type="ECO:0000256" key="2">
    <source>
        <dbReference type="ARBA" id="ARBA00022478"/>
    </source>
</evidence>
<dbReference type="GO" id="GO:0006362">
    <property type="term" value="P:transcription elongation by RNA polymerase I"/>
    <property type="evidence" value="ECO:0007669"/>
    <property type="project" value="TreeGrafter"/>
</dbReference>
<dbReference type="GO" id="GO:0003899">
    <property type="term" value="F:DNA-directed RNA polymerase activity"/>
    <property type="evidence" value="ECO:0007669"/>
    <property type="project" value="InterPro"/>
</dbReference>
<evidence type="ECO:0000256" key="1">
    <source>
        <dbReference type="ARBA" id="ARBA00004123"/>
    </source>
</evidence>
<gene>
    <name evidence="8" type="ORF">NAV_LOCUS1666</name>
</gene>
<dbReference type="Proteomes" id="UP000276991">
    <property type="component" value="Unassembled WGS sequence"/>
</dbReference>
<feature type="domain" description="DNA-directed RNA polymerase RBP11-like dimerisation" evidence="7">
    <location>
        <begin position="47"/>
        <end position="119"/>
    </location>
</feature>
<keyword evidence="2" id="KW-0240">DNA-directed RNA polymerase</keyword>
<dbReference type="AlphaFoldDB" id="A0A498S0V0"/>
<sequence>MNKTHVVRNTARLPFNFKFEESCWSTGVGFLRSALDADSLRSDPSNLTVILYEEDHTIGNSLKHILCKMRDVEFCGYNIPHPLEDKILIRLQTKRGVRAADVLMKGFEELECVFGSIRQRFNSSYALHTANNC</sequence>
<dbReference type="SUPFAM" id="SSF55257">
    <property type="entry name" value="RBP11-like subunits of RNA polymerase"/>
    <property type="match status" value="1"/>
</dbReference>
<keyword evidence="9" id="KW-1185">Reference proteome</keyword>
<reference evidence="8 9" key="1">
    <citation type="submission" date="2018-08" db="EMBL/GenBank/DDBJ databases">
        <authorList>
            <person name="Laetsch R D."/>
            <person name="Stevens L."/>
            <person name="Kumar S."/>
            <person name="Blaxter L. M."/>
        </authorList>
    </citation>
    <scope>NUCLEOTIDE SEQUENCE [LARGE SCALE GENOMIC DNA]</scope>
</reference>
<accession>A0A498S0V0</accession>
<evidence type="ECO:0000259" key="7">
    <source>
        <dbReference type="Pfam" id="PF13656"/>
    </source>
</evidence>
<dbReference type="InterPro" id="IPR036603">
    <property type="entry name" value="RBP11-like"/>
</dbReference>
<evidence type="ECO:0000256" key="4">
    <source>
        <dbReference type="ARBA" id="ARBA00023242"/>
    </source>
</evidence>
<organism evidence="8 9">
    <name type="scientific">Acanthocheilonema viteae</name>
    <name type="common">Filarial nematode worm</name>
    <name type="synonym">Dipetalonema viteae</name>
    <dbReference type="NCBI Taxonomy" id="6277"/>
    <lineage>
        <taxon>Eukaryota</taxon>
        <taxon>Metazoa</taxon>
        <taxon>Ecdysozoa</taxon>
        <taxon>Nematoda</taxon>
        <taxon>Chromadorea</taxon>
        <taxon>Rhabditida</taxon>
        <taxon>Spirurina</taxon>
        <taxon>Spiruromorpha</taxon>
        <taxon>Filarioidea</taxon>
        <taxon>Onchocercidae</taxon>
        <taxon>Acanthocheilonema</taxon>
    </lineage>
</organism>
<dbReference type="Gene3D" id="3.30.1360.10">
    <property type="entry name" value="RNA polymerase, RBP11-like subunit"/>
    <property type="match status" value="1"/>
</dbReference>
<evidence type="ECO:0000256" key="3">
    <source>
        <dbReference type="ARBA" id="ARBA00023163"/>
    </source>
</evidence>